<gene>
    <name evidence="2" type="primary">yunB</name>
    <name evidence="2" type="ORF">K9V48_08550</name>
</gene>
<dbReference type="PIRSF" id="PIRSF021383">
    <property type="entry name" value="YunB"/>
    <property type="match status" value="1"/>
</dbReference>
<evidence type="ECO:0000313" key="3">
    <source>
        <dbReference type="Proteomes" id="UP001165287"/>
    </source>
</evidence>
<dbReference type="PROSITE" id="PS51257">
    <property type="entry name" value="PROKAR_LIPOPROTEIN"/>
    <property type="match status" value="1"/>
</dbReference>
<dbReference type="RefSeq" id="WP_224138345.1">
    <property type="nucleotide sequence ID" value="NZ_JAIQUM010000013.1"/>
</dbReference>
<proteinExistence type="predicted"/>
<accession>A0ABS7UQ61</accession>
<dbReference type="InterPro" id="IPR014197">
    <property type="entry name" value="Sporulation_prot_YunB"/>
</dbReference>
<protein>
    <submittedName>
        <fullName evidence="2">Sporulation protein YunB</fullName>
    </submittedName>
</protein>
<keyword evidence="1" id="KW-0472">Membrane</keyword>
<organism evidence="2 3">
    <name type="scientific">Metabacillus rhizolycopersici</name>
    <dbReference type="NCBI Taxonomy" id="2875709"/>
    <lineage>
        <taxon>Bacteria</taxon>
        <taxon>Bacillati</taxon>
        <taxon>Bacillota</taxon>
        <taxon>Bacilli</taxon>
        <taxon>Bacillales</taxon>
        <taxon>Bacillaceae</taxon>
        <taxon>Metabacillus</taxon>
    </lineage>
</organism>
<dbReference type="Proteomes" id="UP001165287">
    <property type="component" value="Unassembled WGS sequence"/>
</dbReference>
<feature type="transmembrane region" description="Helical" evidence="1">
    <location>
        <begin position="20"/>
        <end position="38"/>
    </location>
</feature>
<sequence>MPKFRHRRVRKGPLPFRYVFLLTCVIFIFLTACSFWIVNKQVEPALMEIAEIEATKIATTIIQEAVKNEIVDPDKAKDLVTTTEDKEGNITMITFDSQTVRGALDRVTENINAKLSSIEENNFKGANVDKDNSEQKDGITYEIPLGQITGNAILSSVGPDIPVRFYLIGDIHTDIKREIIEHGINNATHEVLIYTEVTVQMIIPFATDSKKITNLIPVIDITVPGDVPQYYNGNGKSNPAIELPK</sequence>
<dbReference type="Pfam" id="PF09560">
    <property type="entry name" value="Spore_YunB"/>
    <property type="match status" value="1"/>
</dbReference>
<comment type="caution">
    <text evidence="2">The sequence shown here is derived from an EMBL/GenBank/DDBJ whole genome shotgun (WGS) entry which is preliminary data.</text>
</comment>
<dbReference type="EMBL" id="JAIQUM010000013">
    <property type="protein sequence ID" value="MBZ5750296.1"/>
    <property type="molecule type" value="Genomic_DNA"/>
</dbReference>
<keyword evidence="1" id="KW-1133">Transmembrane helix</keyword>
<reference evidence="2" key="1">
    <citation type="submission" date="2024-05" db="EMBL/GenBank/DDBJ databases">
        <title>Metabacillus sp. nov., isolated from the rhizosphere soil of tomato plants.</title>
        <authorList>
            <person name="Ma R."/>
        </authorList>
    </citation>
    <scope>NUCLEOTIDE SEQUENCE</scope>
    <source>
        <strain evidence="2">DBTR6</strain>
    </source>
</reference>
<evidence type="ECO:0000313" key="2">
    <source>
        <dbReference type="EMBL" id="MBZ5750296.1"/>
    </source>
</evidence>
<evidence type="ECO:0000256" key="1">
    <source>
        <dbReference type="SAM" id="Phobius"/>
    </source>
</evidence>
<dbReference type="NCBIfam" id="TIGR02832">
    <property type="entry name" value="spo_yunB"/>
    <property type="match status" value="1"/>
</dbReference>
<keyword evidence="3" id="KW-1185">Reference proteome</keyword>
<name>A0ABS7UQ61_9BACI</name>
<keyword evidence="1" id="KW-0812">Transmembrane</keyword>